<accession>A0AAN2C9W7</accession>
<dbReference type="EMBL" id="AP025523">
    <property type="protein sequence ID" value="BDE06388.1"/>
    <property type="molecule type" value="Genomic_DNA"/>
</dbReference>
<dbReference type="Gene3D" id="3.30.420.40">
    <property type="match status" value="2"/>
</dbReference>
<proteinExistence type="predicted"/>
<dbReference type="Proteomes" id="UP001317532">
    <property type="component" value="Chromosome"/>
</dbReference>
<evidence type="ECO:0000313" key="2">
    <source>
        <dbReference type="Proteomes" id="UP001317532"/>
    </source>
</evidence>
<dbReference type="SUPFAM" id="SSF53067">
    <property type="entry name" value="Actin-like ATPase domain"/>
    <property type="match status" value="2"/>
</dbReference>
<organism evidence="1 2">
    <name type="scientific">Vulcanimicrobium alpinum</name>
    <dbReference type="NCBI Taxonomy" id="3016050"/>
    <lineage>
        <taxon>Bacteria</taxon>
        <taxon>Bacillati</taxon>
        <taxon>Vulcanimicrobiota</taxon>
        <taxon>Vulcanimicrobiia</taxon>
        <taxon>Vulcanimicrobiales</taxon>
        <taxon>Vulcanimicrobiaceae</taxon>
        <taxon>Vulcanimicrobium</taxon>
    </lineage>
</organism>
<dbReference type="PANTHER" id="PTHR32432">
    <property type="entry name" value="CELL DIVISION PROTEIN FTSA-RELATED"/>
    <property type="match status" value="1"/>
</dbReference>
<dbReference type="KEGG" id="vab:WPS_16640"/>
<keyword evidence="2" id="KW-1185">Reference proteome</keyword>
<sequence length="309" mass="32209">MSRARTFPLGIDLGDDRVRIALVERTGDGDLALCAVASRPAAPDPCAALVDAFEELGTRERRCVLAAAGRDALLRTATFPPLARRERERAARFEASRSVPYPLDDAAVRVVPIDAQRCAIATAPRADVQARSALARRAGLRPVAVDHPALALLRAIPEAAAIVDVGAGATILIVRDEPVPTQRVMPIGGASLTGAIADALGVDRVTAEQRKRTMGMAGAGEHVRDALVEHLAQALAETRAAARADVTSLVLAGNGSRLAGFADALERAAGIPVMTASLHGTHALPADVVRAASPDWALAYGLAMWECAA</sequence>
<protein>
    <submittedName>
        <fullName evidence="1">Pilus assembly protein PilM</fullName>
    </submittedName>
</protein>
<dbReference type="AlphaFoldDB" id="A0AAN2C9W7"/>
<dbReference type="Gene3D" id="3.30.1490.300">
    <property type="match status" value="1"/>
</dbReference>
<gene>
    <name evidence="1" type="ORF">WPS_16640</name>
</gene>
<dbReference type="InterPro" id="IPR043129">
    <property type="entry name" value="ATPase_NBD"/>
</dbReference>
<evidence type="ECO:0000313" key="1">
    <source>
        <dbReference type="EMBL" id="BDE06388.1"/>
    </source>
</evidence>
<dbReference type="Pfam" id="PF11104">
    <property type="entry name" value="PilM_2"/>
    <property type="match status" value="1"/>
</dbReference>
<name>A0AAN2C9W7_UNVUL</name>
<dbReference type="PANTHER" id="PTHR32432:SF3">
    <property type="entry name" value="ETHANOLAMINE UTILIZATION PROTEIN EUTJ"/>
    <property type="match status" value="1"/>
</dbReference>
<dbReference type="InterPro" id="IPR050696">
    <property type="entry name" value="FtsA/MreB"/>
</dbReference>
<dbReference type="RefSeq" id="WP_317997350.1">
    <property type="nucleotide sequence ID" value="NZ_AP025523.1"/>
</dbReference>
<reference evidence="1 2" key="1">
    <citation type="journal article" date="2022" name="ISME Commun">
        <title>Vulcanimicrobium alpinus gen. nov. sp. nov., the first cultivated representative of the candidate phylum 'Eremiobacterota', is a metabolically versatile aerobic anoxygenic phototroph.</title>
        <authorList>
            <person name="Yabe S."/>
            <person name="Muto K."/>
            <person name="Abe K."/>
            <person name="Yokota A."/>
            <person name="Staudigel H."/>
            <person name="Tebo B.M."/>
        </authorList>
    </citation>
    <scope>NUCLEOTIDE SEQUENCE [LARGE SCALE GENOMIC DNA]</scope>
    <source>
        <strain evidence="1 2">WC8-2</strain>
    </source>
</reference>
<dbReference type="InterPro" id="IPR005883">
    <property type="entry name" value="PilM"/>
</dbReference>